<dbReference type="CDD" id="cd06558">
    <property type="entry name" value="crotonase-like"/>
    <property type="match status" value="1"/>
</dbReference>
<evidence type="ECO:0000313" key="17">
    <source>
        <dbReference type="EMBL" id="KAJ8045918.1"/>
    </source>
</evidence>
<evidence type="ECO:0000259" key="16">
    <source>
        <dbReference type="PROSITE" id="PS50158"/>
    </source>
</evidence>
<dbReference type="InterPro" id="IPR045002">
    <property type="entry name" value="Ech1-like"/>
</dbReference>
<evidence type="ECO:0000256" key="15">
    <source>
        <dbReference type="SAM" id="MobiDB-lite"/>
    </source>
</evidence>
<dbReference type="GO" id="GO:0006631">
    <property type="term" value="P:fatty acid metabolic process"/>
    <property type="evidence" value="ECO:0007669"/>
    <property type="project" value="UniProtKB-KW"/>
</dbReference>
<sequence>MPDTTQVNPPENDGDGPNNSVPWSYIPMDFRIPIFYGIRTSPNDPSFQEWKAGVELAFKVWHTPEDQKAEFVIRYLGGEAKREVLVMDKRDKIDDVMKLLESIYGDKMTVTTVLSKFYGRAQGALEGVRNYALSLQELSKRIPNGASESISDKSLRDRFVDGLRSESLKSELKRTIRLKPLATFAEIKEESLVIAVEKNGLEQEIEAATQLHQANDKRSSSKESELHGLKTAIEQIQSQIKELQKQVGALKNSQSYDDRQGYYEQPRSFRPVICYECHGEGHIARQCPHRYGPRHDVVVEESELKIVADDEEVLEININQTQVRDTEDVNKELLDLDNTNLTESQKETVHELVRNNSRVFSNGDMDLGHATTVQHSIPTGSFVAHRSQMSITRTMSTDNKYSFETLAVTQPKEYVYQVEMNRPTRLNAMNTEFWREMRECFSQLAMDGNCRVVILSGAGKVFTSGLDLKVAGDLLLSHQEEDVGRRGFMLRSVIAPMQESFTVIEKCPKPVIAAVHNACIGGGIDMISACDIRLCSQDAFFVIKEVDLGLAADVGTLQRFPKVLGNDSLARELVYTARDFRSDEAMQIGFVSRVFANKESLMAGALDMASAISKKSPIAVQGSKVNLVYSRDHSVKESLDFQVTWNAMMLQSEDVPKAAVAGMQKETAEFSKL</sequence>
<evidence type="ECO:0000256" key="6">
    <source>
        <dbReference type="ARBA" id="ARBA00023098"/>
    </source>
</evidence>
<dbReference type="Pfam" id="PF00378">
    <property type="entry name" value="ECH_1"/>
    <property type="match status" value="1"/>
</dbReference>
<dbReference type="SUPFAM" id="SSF52096">
    <property type="entry name" value="ClpP/crotonase"/>
    <property type="match status" value="1"/>
</dbReference>
<evidence type="ECO:0000256" key="13">
    <source>
        <dbReference type="PROSITE-ProRule" id="PRU00047"/>
    </source>
</evidence>
<dbReference type="GO" id="GO:0005777">
    <property type="term" value="C:peroxisome"/>
    <property type="evidence" value="ECO:0007669"/>
    <property type="project" value="UniProtKB-SubCell"/>
</dbReference>
<comment type="function">
    <text evidence="11">Isomerization of 3-trans,5-cis-dienoyl-CoA to 2-trans,4-trans-dienoyl-CoA.</text>
</comment>
<dbReference type="Proteomes" id="UP001152320">
    <property type="component" value="Chromosome 3"/>
</dbReference>
<keyword evidence="14" id="KW-0175">Coiled coil</keyword>
<evidence type="ECO:0000256" key="8">
    <source>
        <dbReference type="ARBA" id="ARBA00023235"/>
    </source>
</evidence>
<comment type="subcellular location">
    <subcellularLocation>
        <location evidence="1">Peroxisome</location>
    </subcellularLocation>
</comment>
<evidence type="ECO:0000256" key="7">
    <source>
        <dbReference type="ARBA" id="ARBA00023140"/>
    </source>
</evidence>
<evidence type="ECO:0000256" key="4">
    <source>
        <dbReference type="ARBA" id="ARBA00022832"/>
    </source>
</evidence>
<dbReference type="FunFam" id="3.90.226.10:FF:000024">
    <property type="entry name" value="Delta3,5-delta2,4-dienoyl-CoA isomerase"/>
    <property type="match status" value="1"/>
</dbReference>
<keyword evidence="5" id="KW-0007">Acetylation</keyword>
<feature type="compositionally biased region" description="Low complexity" evidence="15">
    <location>
        <begin position="8"/>
        <end position="19"/>
    </location>
</feature>
<keyword evidence="6" id="KW-0443">Lipid metabolism</keyword>
<dbReference type="GO" id="GO:0005739">
    <property type="term" value="C:mitochondrion"/>
    <property type="evidence" value="ECO:0007669"/>
    <property type="project" value="TreeGrafter"/>
</dbReference>
<organism evidence="17 18">
    <name type="scientific">Holothuria leucospilota</name>
    <name type="common">Black long sea cucumber</name>
    <name type="synonym">Mertensiothuria leucospilota</name>
    <dbReference type="NCBI Taxonomy" id="206669"/>
    <lineage>
        <taxon>Eukaryota</taxon>
        <taxon>Metazoa</taxon>
        <taxon>Echinodermata</taxon>
        <taxon>Eleutherozoa</taxon>
        <taxon>Echinozoa</taxon>
        <taxon>Holothuroidea</taxon>
        <taxon>Aspidochirotacea</taxon>
        <taxon>Aspidochirotida</taxon>
        <taxon>Holothuriidae</taxon>
        <taxon>Holothuria</taxon>
    </lineage>
</organism>
<dbReference type="FunFam" id="1.10.12.10:FF:000004">
    <property type="entry name" value="Delta3,5-delta2,4-dienoyl-CoA isomerase"/>
    <property type="match status" value="1"/>
</dbReference>
<comment type="pathway">
    <text evidence="2">Lipid metabolism; fatty acid beta-oxidation.</text>
</comment>
<evidence type="ECO:0000313" key="18">
    <source>
        <dbReference type="Proteomes" id="UP001152320"/>
    </source>
</evidence>
<comment type="catalytic activity">
    <reaction evidence="10">
        <text>(3E,5Z,8Z,11Z,14Z)-eicosapentaenoyl-CoA = (2E,4E,8Z,11Z,14Z)-eicosapentaenoyl-CoA</text>
        <dbReference type="Rhea" id="RHEA:45224"/>
        <dbReference type="ChEBI" id="CHEBI:85090"/>
        <dbReference type="ChEBI" id="CHEBI:85091"/>
    </reaction>
</comment>
<dbReference type="Gene3D" id="4.10.60.10">
    <property type="entry name" value="Zinc finger, CCHC-type"/>
    <property type="match status" value="1"/>
</dbReference>
<dbReference type="SUPFAM" id="SSF57756">
    <property type="entry name" value="Retrovirus zinc finger-like domains"/>
    <property type="match status" value="1"/>
</dbReference>
<dbReference type="InterPro" id="IPR014748">
    <property type="entry name" value="Enoyl-CoA_hydra_C"/>
</dbReference>
<dbReference type="PROSITE" id="PS50158">
    <property type="entry name" value="ZF_CCHC"/>
    <property type="match status" value="1"/>
</dbReference>
<comment type="similarity">
    <text evidence="3">Belongs to the enoyl-CoA hydratase/isomerase family.</text>
</comment>
<dbReference type="OrthoDB" id="14970at2759"/>
<name>A0A9Q1CII3_HOLLE</name>
<evidence type="ECO:0000256" key="10">
    <source>
        <dbReference type="ARBA" id="ARBA00052809"/>
    </source>
</evidence>
<accession>A0A9Q1CII3</accession>
<dbReference type="SMART" id="SM00343">
    <property type="entry name" value="ZnF_C2HC"/>
    <property type="match status" value="1"/>
</dbReference>
<dbReference type="GO" id="GO:0051750">
    <property type="term" value="F:delta(3,5)-delta(2,4)-dienoyl-CoA isomerase activity"/>
    <property type="evidence" value="ECO:0007669"/>
    <property type="project" value="TreeGrafter"/>
</dbReference>
<feature type="region of interest" description="Disordered" evidence="15">
    <location>
        <begin position="1"/>
        <end position="21"/>
    </location>
</feature>
<dbReference type="GO" id="GO:0003676">
    <property type="term" value="F:nucleic acid binding"/>
    <property type="evidence" value="ECO:0007669"/>
    <property type="project" value="InterPro"/>
</dbReference>
<dbReference type="PANTHER" id="PTHR43149">
    <property type="entry name" value="ENOYL-COA HYDRATASE"/>
    <property type="match status" value="1"/>
</dbReference>
<gene>
    <name evidence="17" type="ORF">HOLleu_09037</name>
</gene>
<keyword evidence="13" id="KW-0862">Zinc</keyword>
<evidence type="ECO:0000256" key="2">
    <source>
        <dbReference type="ARBA" id="ARBA00005005"/>
    </source>
</evidence>
<dbReference type="GO" id="GO:0008270">
    <property type="term" value="F:zinc ion binding"/>
    <property type="evidence" value="ECO:0007669"/>
    <property type="project" value="UniProtKB-KW"/>
</dbReference>
<keyword evidence="8 17" id="KW-0413">Isomerase</keyword>
<evidence type="ECO:0000256" key="14">
    <source>
        <dbReference type="SAM" id="Coils"/>
    </source>
</evidence>
<dbReference type="InterPro" id="IPR036875">
    <property type="entry name" value="Znf_CCHC_sf"/>
</dbReference>
<evidence type="ECO:0000256" key="5">
    <source>
        <dbReference type="ARBA" id="ARBA00022990"/>
    </source>
</evidence>
<dbReference type="InterPro" id="IPR001753">
    <property type="entry name" value="Enoyl-CoA_hydra/iso"/>
</dbReference>
<evidence type="ECO:0000256" key="12">
    <source>
        <dbReference type="ARBA" id="ARBA00071021"/>
    </source>
</evidence>
<comment type="caution">
    <text evidence="17">The sequence shown here is derived from an EMBL/GenBank/DDBJ whole genome shotgun (WGS) entry which is preliminary data.</text>
</comment>
<evidence type="ECO:0000256" key="9">
    <source>
        <dbReference type="ARBA" id="ARBA00051408"/>
    </source>
</evidence>
<keyword evidence="7" id="KW-0576">Peroxisome</keyword>
<evidence type="ECO:0000256" key="1">
    <source>
        <dbReference type="ARBA" id="ARBA00004275"/>
    </source>
</evidence>
<evidence type="ECO:0000256" key="3">
    <source>
        <dbReference type="ARBA" id="ARBA00005254"/>
    </source>
</evidence>
<keyword evidence="4" id="KW-0276">Fatty acid metabolism</keyword>
<dbReference type="InterPro" id="IPR029045">
    <property type="entry name" value="ClpP/crotonase-like_dom_sf"/>
</dbReference>
<dbReference type="AlphaFoldDB" id="A0A9Q1CII3"/>
<comment type="catalytic activity">
    <reaction evidence="9">
        <text>(3E,5Z)-octadienoyl-CoA = (2E,4E)-octadienoyl-CoA</text>
        <dbReference type="Rhea" id="RHEA:45244"/>
        <dbReference type="ChEBI" id="CHEBI:62243"/>
        <dbReference type="ChEBI" id="CHEBI:85108"/>
    </reaction>
</comment>
<keyword evidence="13" id="KW-0479">Metal-binding</keyword>
<keyword evidence="18" id="KW-1185">Reference proteome</keyword>
<dbReference type="Gene3D" id="1.10.12.10">
    <property type="entry name" value="Lyase 2-enoyl-coa Hydratase, Chain A, domain 2"/>
    <property type="match status" value="1"/>
</dbReference>
<reference evidence="17" key="1">
    <citation type="submission" date="2021-10" db="EMBL/GenBank/DDBJ databases">
        <title>Tropical sea cucumber genome reveals ecological adaptation and Cuvierian tubules defense mechanism.</title>
        <authorList>
            <person name="Chen T."/>
        </authorList>
    </citation>
    <scope>NUCLEOTIDE SEQUENCE</scope>
    <source>
        <strain evidence="17">Nanhai2018</strain>
        <tissue evidence="17">Muscle</tissue>
    </source>
</reference>
<dbReference type="InterPro" id="IPR001878">
    <property type="entry name" value="Znf_CCHC"/>
</dbReference>
<dbReference type="EMBL" id="JAIZAY010000003">
    <property type="protein sequence ID" value="KAJ8045918.1"/>
    <property type="molecule type" value="Genomic_DNA"/>
</dbReference>
<evidence type="ECO:0000256" key="11">
    <source>
        <dbReference type="ARBA" id="ARBA00055786"/>
    </source>
</evidence>
<keyword evidence="13" id="KW-0863">Zinc-finger</keyword>
<protein>
    <recommendedName>
        <fullName evidence="12">Delta(3,5)-Delta(2,4)-dienoyl-CoA isomerase, mitochondrial</fullName>
    </recommendedName>
</protein>
<dbReference type="PANTHER" id="PTHR43149:SF1">
    <property type="entry name" value="DELTA(3,5)-DELTA(2,4)-DIENOYL-COA ISOMERASE, MITOCHONDRIAL"/>
    <property type="match status" value="1"/>
</dbReference>
<feature type="domain" description="CCHC-type" evidence="16">
    <location>
        <begin position="274"/>
        <end position="288"/>
    </location>
</feature>
<feature type="coiled-coil region" evidence="14">
    <location>
        <begin position="226"/>
        <end position="253"/>
    </location>
</feature>
<dbReference type="Gene3D" id="3.90.226.10">
    <property type="entry name" value="2-enoyl-CoA Hydratase, Chain A, domain 1"/>
    <property type="match status" value="1"/>
</dbReference>
<proteinExistence type="inferred from homology"/>